<protein>
    <submittedName>
        <fullName evidence="1">Predicted nuclease of the RNAse H fold, HicB family</fullName>
    </submittedName>
</protein>
<dbReference type="AlphaFoldDB" id="A0A1I1NED7"/>
<keyword evidence="2" id="KW-1185">Reference proteome</keyword>
<dbReference type="InterPro" id="IPR013321">
    <property type="entry name" value="Arc_rbn_hlx_hlx"/>
</dbReference>
<dbReference type="GO" id="GO:0006355">
    <property type="term" value="P:regulation of DNA-templated transcription"/>
    <property type="evidence" value="ECO:0007669"/>
    <property type="project" value="InterPro"/>
</dbReference>
<dbReference type="SUPFAM" id="SSF143100">
    <property type="entry name" value="TTHA1013/TTHA0281-like"/>
    <property type="match status" value="1"/>
</dbReference>
<dbReference type="Gene3D" id="3.30.160.250">
    <property type="match status" value="1"/>
</dbReference>
<proteinExistence type="predicted"/>
<dbReference type="InterPro" id="IPR010985">
    <property type="entry name" value="Ribbon_hlx_hlx"/>
</dbReference>
<organism evidence="1 2">
    <name type="scientific">Thiohalospira halophila DSM 15071</name>
    <dbReference type="NCBI Taxonomy" id="1123397"/>
    <lineage>
        <taxon>Bacteria</taxon>
        <taxon>Pseudomonadati</taxon>
        <taxon>Pseudomonadota</taxon>
        <taxon>Gammaproteobacteria</taxon>
        <taxon>Thiohalospirales</taxon>
        <taxon>Thiohalospiraceae</taxon>
        <taxon>Thiohalospira</taxon>
    </lineage>
</organism>
<dbReference type="InterPro" id="IPR035069">
    <property type="entry name" value="TTHA1013/TTHA0281-like"/>
</dbReference>
<dbReference type="InterPro" id="IPR008651">
    <property type="entry name" value="Uncharacterised_HicB"/>
</dbReference>
<reference evidence="1 2" key="1">
    <citation type="submission" date="2016-10" db="EMBL/GenBank/DDBJ databases">
        <authorList>
            <person name="de Groot N.N."/>
        </authorList>
    </citation>
    <scope>NUCLEOTIDE SEQUENCE [LARGE SCALE GENOMIC DNA]</scope>
    <source>
        <strain evidence="1 2">HL3</strain>
    </source>
</reference>
<accession>A0A1I1NED7</accession>
<dbReference type="RefSeq" id="WP_240307968.1">
    <property type="nucleotide sequence ID" value="NZ_FOMJ01000001.1"/>
</dbReference>
<dbReference type="Pfam" id="PF05534">
    <property type="entry name" value="HicB"/>
    <property type="match status" value="1"/>
</dbReference>
<dbReference type="Gene3D" id="1.10.1220.10">
    <property type="entry name" value="Met repressor-like"/>
    <property type="match status" value="1"/>
</dbReference>
<dbReference type="STRING" id="1123397.SAMN05660831_00244"/>
<evidence type="ECO:0000313" key="2">
    <source>
        <dbReference type="Proteomes" id="UP000198611"/>
    </source>
</evidence>
<dbReference type="Proteomes" id="UP000198611">
    <property type="component" value="Unassembled WGS sequence"/>
</dbReference>
<gene>
    <name evidence="1" type="ORF">SAMN05660831_00244</name>
</gene>
<dbReference type="SUPFAM" id="SSF47598">
    <property type="entry name" value="Ribbon-helix-helix"/>
    <property type="match status" value="1"/>
</dbReference>
<name>A0A1I1NED7_9GAMM</name>
<sequence length="123" mass="13503">MNAQDYGITVRRVIEEGEPCFEARVRELPDVVEYADTFEEAYELAIDTIETTAEALAEQGRAMPGPQPPADDFSGRITLRVPKTLHRALAHLAEDEGVSLNQHIVTVLSYCQNAPYGAGTPES</sequence>
<evidence type="ECO:0000313" key="1">
    <source>
        <dbReference type="EMBL" id="SFC96051.1"/>
    </source>
</evidence>
<dbReference type="EMBL" id="FOMJ01000001">
    <property type="protein sequence ID" value="SFC96051.1"/>
    <property type="molecule type" value="Genomic_DNA"/>
</dbReference>